<accession>A0A812HHU3</accession>
<evidence type="ECO:0000256" key="4">
    <source>
        <dbReference type="ARBA" id="ARBA00022531"/>
    </source>
</evidence>
<dbReference type="GO" id="GO:0051087">
    <property type="term" value="F:protein-folding chaperone binding"/>
    <property type="evidence" value="ECO:0007669"/>
    <property type="project" value="InterPro"/>
</dbReference>
<reference evidence="9" key="1">
    <citation type="submission" date="2021-02" db="EMBL/GenBank/DDBJ databases">
        <authorList>
            <person name="Dougan E. K."/>
            <person name="Rhodes N."/>
            <person name="Thang M."/>
            <person name="Chan C."/>
        </authorList>
    </citation>
    <scope>NUCLEOTIDE SEQUENCE</scope>
</reference>
<organism evidence="9 10">
    <name type="scientific">Symbiodinium natans</name>
    <dbReference type="NCBI Taxonomy" id="878477"/>
    <lineage>
        <taxon>Eukaryota</taxon>
        <taxon>Sar</taxon>
        <taxon>Alveolata</taxon>
        <taxon>Dinophyceae</taxon>
        <taxon>Suessiales</taxon>
        <taxon>Symbiodiniaceae</taxon>
        <taxon>Symbiodinium</taxon>
    </lineage>
</organism>
<dbReference type="SMART" id="SM01000">
    <property type="entry name" value="Aha1_N"/>
    <property type="match status" value="1"/>
</dbReference>
<dbReference type="GO" id="GO:0009765">
    <property type="term" value="P:photosynthesis, light harvesting"/>
    <property type="evidence" value="ECO:0007669"/>
    <property type="project" value="InterPro"/>
</dbReference>
<dbReference type="InterPro" id="IPR036338">
    <property type="entry name" value="Aha1"/>
</dbReference>
<dbReference type="EMBL" id="CAJNDS010000090">
    <property type="protein sequence ID" value="CAE6951567.1"/>
    <property type="molecule type" value="Genomic_DNA"/>
</dbReference>
<dbReference type="Gene3D" id="1.10.3460.10">
    <property type="entry name" value="Chlorophyll a/b binding protein domain"/>
    <property type="match status" value="13"/>
</dbReference>
<evidence type="ECO:0000256" key="5">
    <source>
        <dbReference type="ARBA" id="ARBA00022640"/>
    </source>
</evidence>
<name>A0A812HHU3_9DINO</name>
<feature type="region of interest" description="Disordered" evidence="7">
    <location>
        <begin position="206"/>
        <end position="249"/>
    </location>
</feature>
<comment type="similarity">
    <text evidence="2">Belongs to the AHA1 family.</text>
</comment>
<dbReference type="Pfam" id="PF09229">
    <property type="entry name" value="Aha1_N"/>
    <property type="match status" value="1"/>
</dbReference>
<dbReference type="GO" id="GO:0016020">
    <property type="term" value="C:membrane"/>
    <property type="evidence" value="ECO:0007669"/>
    <property type="project" value="InterPro"/>
</dbReference>
<keyword evidence="10" id="KW-1185">Reference proteome</keyword>
<dbReference type="GO" id="GO:0001671">
    <property type="term" value="F:ATPase activator activity"/>
    <property type="evidence" value="ECO:0007669"/>
    <property type="project" value="InterPro"/>
</dbReference>
<evidence type="ECO:0000256" key="2">
    <source>
        <dbReference type="ARBA" id="ARBA00006817"/>
    </source>
</evidence>
<evidence type="ECO:0000313" key="10">
    <source>
        <dbReference type="Proteomes" id="UP000604046"/>
    </source>
</evidence>
<dbReference type="Pfam" id="PF00504">
    <property type="entry name" value="Chloroa_b-bind"/>
    <property type="match status" value="12"/>
</dbReference>
<keyword evidence="4" id="KW-0602">Photosynthesis</keyword>
<dbReference type="SUPFAM" id="SSF48452">
    <property type="entry name" value="TPR-like"/>
    <property type="match status" value="1"/>
</dbReference>
<protein>
    <submittedName>
        <fullName evidence="9">FCPE protein</fullName>
    </submittedName>
</protein>
<dbReference type="InterPro" id="IPR022796">
    <property type="entry name" value="Chloroa_b-bind"/>
</dbReference>
<feature type="coiled-coil region" evidence="6">
    <location>
        <begin position="132"/>
        <end position="159"/>
    </location>
</feature>
<dbReference type="Gene3D" id="1.25.40.10">
    <property type="entry name" value="Tetratricopeptide repeat domain"/>
    <property type="match status" value="1"/>
</dbReference>
<keyword evidence="5" id="KW-0934">Plastid</keyword>
<dbReference type="GO" id="GO:0009507">
    <property type="term" value="C:chloroplast"/>
    <property type="evidence" value="ECO:0007669"/>
    <property type="project" value="UniProtKB-SubCell"/>
</dbReference>
<dbReference type="SUPFAM" id="SSF103111">
    <property type="entry name" value="Activator of Hsp90 ATPase, Aha1"/>
    <property type="match status" value="1"/>
</dbReference>
<dbReference type="Gene3D" id="3.15.10.20">
    <property type="entry name" value="Activator of Hsp90 ATPase Aha1, N-terminal domain"/>
    <property type="match status" value="1"/>
</dbReference>
<dbReference type="SUPFAM" id="SSF103511">
    <property type="entry name" value="Chlorophyll a-b binding protein"/>
    <property type="match status" value="12"/>
</dbReference>
<evidence type="ECO:0000313" key="9">
    <source>
        <dbReference type="EMBL" id="CAE6951567.1"/>
    </source>
</evidence>
<proteinExistence type="inferred from homology"/>
<dbReference type="InterPro" id="IPR011990">
    <property type="entry name" value="TPR-like_helical_dom_sf"/>
</dbReference>
<feature type="domain" description="Activator of Hsp90 ATPase AHSA1-like N-terminal" evidence="8">
    <location>
        <begin position="340"/>
        <end position="481"/>
    </location>
</feature>
<feature type="compositionally biased region" description="Basic and acidic residues" evidence="7">
    <location>
        <begin position="206"/>
        <end position="244"/>
    </location>
</feature>
<evidence type="ECO:0000256" key="1">
    <source>
        <dbReference type="ARBA" id="ARBA00004229"/>
    </source>
</evidence>
<evidence type="ECO:0000259" key="8">
    <source>
        <dbReference type="SMART" id="SM01000"/>
    </source>
</evidence>
<dbReference type="OrthoDB" id="423598at2759"/>
<comment type="caution">
    <text evidence="9">The sequence shown here is derived from an EMBL/GenBank/DDBJ whole genome shotgun (WGS) entry which is preliminary data.</text>
</comment>
<dbReference type="InterPro" id="IPR001344">
    <property type="entry name" value="Chloro_AB-bd_pln"/>
</dbReference>
<sequence length="3038" mass="330212">MSDGVAQAEAAKEAGNTLLKAGDFAGAAAKYLEGIELTEPLLEKDPAELGEELQKRGTAAYQALRLNSAQACIKLSSWTTAIDHAGKVLLLEKDNTKALYRKSFAAAQLATEGRLEEARSDLSRLATLEPSNREARELLQKVKERLKDLKQQEKERLSAAMKGGLYQEQHKKHGKLQAAYEEEVKRRKEAGEDEISFEDFAKKAKEKEEELEKKQKEEAKKRREEEQLEEEKRQLAVENARRVAEGQAELSLEDWRAEVAKKAQEARKRAEEVVKMDEAELDEEDKKLLKETKEKGYYHGRLGTVLSDAAPKPQLVTDPASPTSGAVAGSEWNQAGTWEEKDASSWAKDRLSAWLSDACVSSSNVTLPDGSIGEVTAKVTKVKSLSGEAHIVYVRKQVRHGFNYEAEVGFSMTLGTDKLSGTLSLPDLIDVTPPGELQMKAKWKNSGPSEEVLPLANEWLDRLCERVRGQVAAFRDERLGSQGEAEAEDEEEKASLGDSWHAKIIRRRKTSTINGLSSLTGATFSDLHLQEARGGARLLREADKKPTQMASKVGTAVGLGALRATTQAQQQARPAPSSAPFSAAAVVAASAGAVYAASNRKVAVKANVTALRAFESELGVQPPVGYWDPLGLARDGDVEAFMRRRSVELKHGRIAMLATMGYITPEIAGKFPGFLSPSAGLKFADVPNGLAALSKVPAGGWTQILLYMSWCEVSRGAGSDIASGRPGDFGWYVLTSADPDAKQKKLSAELANGRLAMMAIIGMFYQDGLTGSAWGDWSLYTESPLRAFEEETGVQPPVGFWDPLGLSSSGNLSDFSRRREVELKHGRVAMFATMGYILPEYWRFPGYLSKYLDIKFADVPNGLAAFSKVPTFGWLQIVGFAGIVEVNVYNEQIDNEPGNYGAGFLGLRSIGVMSTGIADPDVRKKKLNAELANGRLAMMAIIGMFFQDGLTGSAWGDWSLYTASPLRAFESELGVQAPVGFWDPLGLSADGDTEVFKRRREVELKHGRICMYATLGYIVPEYFRWPGDLSPKLGLKFTDIPNGLAALTKVGDEPGNYGKGNLGLGFLKSVADPEARTRKLSAELANGRLAMMAIMGMLFQDGLTGSAWGDWANYTDSPLRSGLMSPGYNTLPEWEKPKTGFEGVTGDQAPLGFWDPLGFSKDLDIEVFKRRREVEIKHGRVSMFATMGYIVPEYFKFDGYLSPSNNLKFADVPNGLKAISVVPKEGWAQIFAFAGFLEIVANKKTSEPGNYGKGNLGLGYLGLGNSVQDPTLRAKKLNAELANGRLAMMAIIGMFFQDGLTGSAWGDWANYTDSPLRAFEGELGVQAPVGFWDPLGLSADGDVDTFKRRRAVELKHGRICMLACTGYIIPEYFRWPGYLSPEKGLKFSDMPHGIAAISKVPLEGWLQIVLFIGHYEGYFWRQDSKRAPGDYEGYGFLGVGKNFIVNVDPINFTDSEVKKTKLSAELANGRLAMVALMAMLFQNGTAASPAESGFHRPGDVAAKRVSRHRFGGAIMDPELFLAELSSLRLGLVMAVFPWFLWLLRVLGSLEGWHLGSAVLSARPWVRNPETIRDPLMILNLRSLAGLVAGSAFVAGAGGQSRGVALRATAQGEPKARPASSSMPFTAASIVAASAGAVYAASSSRKVSVKAGVTALRAFESELGVQPPVGFWDPLSLSADGDTEVFKRRREVELKHGRISMYATIGYIVPEYFRWPGELSPKLGLKFTDIPNGLAALTKVPGQGWGQIVAFLGCYELFINKPVGDEPGNYGKGNLGLGFLKSVADPEARTRKLSAELANGRLAMMAIMGMLFQDGLTGSAWGDWANYTDSPLRSGLMSPGYNTLPEWEKPKTGFEGVTGDQAPLGFWDPLGFSKDLDIEVFKRRREVEIKHGRVSMFATMGYIVPEYFKFDGYLSPSNNLKFADVPNGLKAISVVPKEGWAQILAFAAFLELVANKKTSEPGNYGKGNLGLGYLGLGNSVQDPTLRAKKLNAELANGRLAMMAIIGMFFQDGLTGSAWGDWANYTDSPLRAFEGELGVQAPVGFWDPLGLSADGDVDTFKRRRAVELKHGRICMLACTGYIIPEYFRWPGYLSPEKGLKFSDMPHGIAAISKVPLEGWLQIVLFIGHYEGYFWRQDSKRAPGDYEGYGFLGVGKNFIVNVDPINFTDSEVKKTKLSAELANGRLAMVALMAMLFQNGTAHRQTGLALSATCSNVTLSVSSYSTRCGFHWPGNVAAKRVSLQKCSAVGTAAGAELRVLLAYGAYWVQHSFRPKKLLVLPGAPKELQRLAPDLPGVVRERSLAGVVAGSAFIAGAGSQPRGALRATAQAQQQARPASSSAPFTAASVVAASAGAIYAASSSRKVAAKASVTALRAFESELGVQPPVGFWDPLGLARDGDVEAFMRRRSVELKHGRIAMLATMGYITPEIAGKFPGFLSPSAGLKFADVPNGLAAISKVPAGGWTQILLYMSWCEVSRGAGSDIASGRPGDFGFYVLTASDPEAKQKKLNAELANGRLAMMAIIGMFYQDGLTGSAWGDWSLYTESPLRAFEEETGVQPPVGFWDPLGLSSSGNLSDFSRRREVELKHGRVAMFATIGYILPEYWRFPGYLSKYLDIKFADVPNGLSALSKVPTFGWLQIVGFAGIVEVNVYNEQIDNEPGNYGAGFLGLRSVGVMSTGITDPEARKKKLNAELANGRLAMMAIIGMFFQDGLTGSAWGDWSLYTASPLRAFEEETGVQPPVGFWDPLGLSSSGNLSDFSRRREVELKHGRVAMFATIGYILPEYWRFPGYLSKYLDIKFADVPNGLSALSKVPTFGWLQIVGFAGIVEVNVYNEQIDNEPGNYGAGFLGLRSVGVMSTGITDPEARKKKLNAELANGRLAMMAIIGMFFQDGLTGSAWGDWSLYTASPLRAFEGELGVQAPVGFWDPLGLSADGDTEVFKRRREVELKHGRISMYAAMGYIVPEYFRWPGELSPKLGLKFTDIPNGLAALTKVPGQGWGQIVAFLGCYELFINKPVGDEPGNYGKGNLGLGFLKPVADPEA</sequence>
<keyword evidence="6" id="KW-0175">Coiled coil</keyword>
<dbReference type="Proteomes" id="UP000604046">
    <property type="component" value="Unassembled WGS sequence"/>
</dbReference>
<keyword evidence="3" id="KW-0150">Chloroplast</keyword>
<dbReference type="PANTHER" id="PTHR21649">
    <property type="entry name" value="CHLOROPHYLL A/B BINDING PROTEIN"/>
    <property type="match status" value="1"/>
</dbReference>
<evidence type="ECO:0000256" key="7">
    <source>
        <dbReference type="SAM" id="MobiDB-lite"/>
    </source>
</evidence>
<evidence type="ECO:0000256" key="3">
    <source>
        <dbReference type="ARBA" id="ARBA00022528"/>
    </source>
</evidence>
<gene>
    <name evidence="9" type="primary">FCPE</name>
    <name evidence="9" type="ORF">SNAT2548_LOCUS1588</name>
</gene>
<dbReference type="InterPro" id="IPR015310">
    <property type="entry name" value="AHSA1-like_N"/>
</dbReference>
<comment type="subcellular location">
    <subcellularLocation>
        <location evidence="1">Plastid</location>
        <location evidence="1">Chloroplast</location>
    </subcellularLocation>
</comment>
<evidence type="ECO:0000256" key="6">
    <source>
        <dbReference type="SAM" id="Coils"/>
    </source>
</evidence>